<dbReference type="EMBL" id="JAAAHW010007633">
    <property type="protein sequence ID" value="KAF9947112.1"/>
    <property type="molecule type" value="Genomic_DNA"/>
</dbReference>
<evidence type="ECO:0000256" key="4">
    <source>
        <dbReference type="ARBA" id="ARBA00047761"/>
    </source>
</evidence>
<protein>
    <recommendedName>
        <fullName evidence="6">RNA polymerase II subunit A C-terminal domain phosphatase</fullName>
        <ecNumber evidence="6">3.1.3.16</ecNumber>
    </recommendedName>
</protein>
<name>A0A9P6LWB7_9FUNG</name>
<feature type="compositionally biased region" description="Polar residues" evidence="7">
    <location>
        <begin position="386"/>
        <end position="396"/>
    </location>
</feature>
<evidence type="ECO:0000256" key="2">
    <source>
        <dbReference type="ARBA" id="ARBA00022801"/>
    </source>
</evidence>
<dbReference type="Pfam" id="PF03031">
    <property type="entry name" value="NIF"/>
    <property type="match status" value="1"/>
</dbReference>
<feature type="non-terminal residue" evidence="9">
    <location>
        <position position="396"/>
    </location>
</feature>
<keyword evidence="2 6" id="KW-0378">Hydrolase</keyword>
<evidence type="ECO:0000256" key="6">
    <source>
        <dbReference type="RuleBase" id="RU366066"/>
    </source>
</evidence>
<dbReference type="PANTHER" id="PTHR23081">
    <property type="entry name" value="RNA POLYMERASE II CTD PHOSPHATASE"/>
    <property type="match status" value="1"/>
</dbReference>
<comment type="caution">
    <text evidence="9">The sequence shown here is derived from an EMBL/GenBank/DDBJ whole genome shotgun (WGS) entry which is preliminary data.</text>
</comment>
<dbReference type="PROSITE" id="PS50969">
    <property type="entry name" value="FCP1"/>
    <property type="match status" value="1"/>
</dbReference>
<comment type="catalytic activity">
    <reaction evidence="5 6">
        <text>O-phospho-L-threonyl-[protein] + H2O = L-threonyl-[protein] + phosphate</text>
        <dbReference type="Rhea" id="RHEA:47004"/>
        <dbReference type="Rhea" id="RHEA-COMP:11060"/>
        <dbReference type="Rhea" id="RHEA-COMP:11605"/>
        <dbReference type="ChEBI" id="CHEBI:15377"/>
        <dbReference type="ChEBI" id="CHEBI:30013"/>
        <dbReference type="ChEBI" id="CHEBI:43474"/>
        <dbReference type="ChEBI" id="CHEBI:61977"/>
        <dbReference type="EC" id="3.1.3.16"/>
    </reaction>
</comment>
<accession>A0A9P6LWB7</accession>
<evidence type="ECO:0000259" key="8">
    <source>
        <dbReference type="PROSITE" id="PS50969"/>
    </source>
</evidence>
<comment type="function">
    <text evidence="6">This promotes the activity of RNA polymerase II.</text>
</comment>
<dbReference type="CDD" id="cd07521">
    <property type="entry name" value="HAD_FCP1-like"/>
    <property type="match status" value="1"/>
</dbReference>
<dbReference type="PANTHER" id="PTHR23081:SF36">
    <property type="entry name" value="RNA POLYMERASE II SUBUNIT A C-TERMINAL DOMAIN PHOSPHATASE"/>
    <property type="match status" value="1"/>
</dbReference>
<proteinExistence type="predicted"/>
<dbReference type="GO" id="GO:0005634">
    <property type="term" value="C:nucleus"/>
    <property type="evidence" value="ECO:0007669"/>
    <property type="project" value="UniProtKB-SubCell"/>
</dbReference>
<dbReference type="GO" id="GO:0008420">
    <property type="term" value="F:RNA polymerase II CTD heptapeptide repeat phosphatase activity"/>
    <property type="evidence" value="ECO:0007669"/>
    <property type="project" value="UniProtKB-UniRule"/>
</dbReference>
<evidence type="ECO:0000256" key="3">
    <source>
        <dbReference type="ARBA" id="ARBA00023242"/>
    </source>
</evidence>
<dbReference type="Gene3D" id="1.10.287.10">
    <property type="entry name" value="S15/NS1, RNA-binding"/>
    <property type="match status" value="1"/>
</dbReference>
<comment type="subcellular location">
    <subcellularLocation>
        <location evidence="1 6">Nucleus</location>
    </subcellularLocation>
</comment>
<dbReference type="AlphaFoldDB" id="A0A9P6LWB7"/>
<dbReference type="Gene3D" id="3.40.50.1000">
    <property type="entry name" value="HAD superfamily/HAD-like"/>
    <property type="match status" value="1"/>
</dbReference>
<dbReference type="InterPro" id="IPR004274">
    <property type="entry name" value="FCP1_dom"/>
</dbReference>
<dbReference type="EC" id="3.1.3.16" evidence="6"/>
<dbReference type="InterPro" id="IPR011947">
    <property type="entry name" value="FCP1_euk"/>
</dbReference>
<feature type="compositionally biased region" description="Low complexity" evidence="7">
    <location>
        <begin position="330"/>
        <end position="357"/>
    </location>
</feature>
<dbReference type="NCBIfam" id="TIGR02250">
    <property type="entry name" value="FCP1_euk"/>
    <property type="match status" value="1"/>
</dbReference>
<organism evidence="9 10">
    <name type="scientific">Modicella reniformis</name>
    <dbReference type="NCBI Taxonomy" id="1440133"/>
    <lineage>
        <taxon>Eukaryota</taxon>
        <taxon>Fungi</taxon>
        <taxon>Fungi incertae sedis</taxon>
        <taxon>Mucoromycota</taxon>
        <taxon>Mortierellomycotina</taxon>
        <taxon>Mortierellomycetes</taxon>
        <taxon>Mortierellales</taxon>
        <taxon>Mortierellaceae</taxon>
        <taxon>Modicella</taxon>
    </lineage>
</organism>
<dbReference type="SUPFAM" id="SSF56784">
    <property type="entry name" value="HAD-like"/>
    <property type="match status" value="1"/>
</dbReference>
<feature type="domain" description="FCP1 homology" evidence="8">
    <location>
        <begin position="149"/>
        <end position="317"/>
    </location>
</feature>
<evidence type="ECO:0000256" key="5">
    <source>
        <dbReference type="ARBA" id="ARBA00048336"/>
    </source>
</evidence>
<gene>
    <name evidence="9" type="primary">FCP1_2</name>
    <name evidence="9" type="ORF">BGZ65_009118</name>
</gene>
<dbReference type="InterPro" id="IPR023214">
    <property type="entry name" value="HAD_sf"/>
</dbReference>
<dbReference type="Proteomes" id="UP000749646">
    <property type="component" value="Unassembled WGS sequence"/>
</dbReference>
<evidence type="ECO:0000313" key="10">
    <source>
        <dbReference type="Proteomes" id="UP000749646"/>
    </source>
</evidence>
<evidence type="ECO:0000256" key="1">
    <source>
        <dbReference type="ARBA" id="ARBA00004123"/>
    </source>
</evidence>
<evidence type="ECO:0000256" key="7">
    <source>
        <dbReference type="SAM" id="MobiDB-lite"/>
    </source>
</evidence>
<keyword evidence="10" id="KW-1185">Reference proteome</keyword>
<dbReference type="OrthoDB" id="10249888at2759"/>
<feature type="region of interest" description="Disordered" evidence="7">
    <location>
        <begin position="316"/>
        <end position="396"/>
    </location>
</feature>
<evidence type="ECO:0000313" key="9">
    <source>
        <dbReference type="EMBL" id="KAF9947112.1"/>
    </source>
</evidence>
<dbReference type="InterPro" id="IPR036412">
    <property type="entry name" value="HAD-like_sf"/>
</dbReference>
<reference evidence="9" key="1">
    <citation type="journal article" date="2020" name="Fungal Divers.">
        <title>Resolving the Mortierellaceae phylogeny through synthesis of multi-gene phylogenetics and phylogenomics.</title>
        <authorList>
            <person name="Vandepol N."/>
            <person name="Liber J."/>
            <person name="Desiro A."/>
            <person name="Na H."/>
            <person name="Kennedy M."/>
            <person name="Barry K."/>
            <person name="Grigoriev I.V."/>
            <person name="Miller A.N."/>
            <person name="O'Donnell K."/>
            <person name="Stajich J.E."/>
            <person name="Bonito G."/>
        </authorList>
    </citation>
    <scope>NUCLEOTIDE SEQUENCE</scope>
    <source>
        <strain evidence="9">MES-2147</strain>
    </source>
</reference>
<comment type="catalytic activity">
    <reaction evidence="4 6">
        <text>O-phospho-L-seryl-[protein] + H2O = L-seryl-[protein] + phosphate</text>
        <dbReference type="Rhea" id="RHEA:20629"/>
        <dbReference type="Rhea" id="RHEA-COMP:9863"/>
        <dbReference type="Rhea" id="RHEA-COMP:11604"/>
        <dbReference type="ChEBI" id="CHEBI:15377"/>
        <dbReference type="ChEBI" id="CHEBI:29999"/>
        <dbReference type="ChEBI" id="CHEBI:43474"/>
        <dbReference type="ChEBI" id="CHEBI:83421"/>
        <dbReference type="EC" id="3.1.3.16"/>
    </reaction>
</comment>
<keyword evidence="3 6" id="KW-0539">Nucleus</keyword>
<dbReference type="SMART" id="SM00577">
    <property type="entry name" value="CPDc"/>
    <property type="match status" value="1"/>
</dbReference>
<sequence length="396" mass="43735">MTDNNIKYTIPARCLPATIIALKTSVSTAHSEGDLLVEYEYKERVEGFVGKGETSLHARRAEIRASKDGIVQKVHVKKNDVITAESSQILMDYEGCDHDTQFDGLCSSCGKTVPMNPKSHVNMTHDATSLSVSRTEAKRLEHATVERLLLEGKLSLIVDLDQTLIHATVGAAIDEWVKAQDEMPKDIRMFPLPDSPTPYYIKLRPHLETFLQKVTSLYELHIYTMGTRNYASAVANVIDPDGKFFSQRILSRDENSSMTKKTIERLFPCDTSMVVVIDDRADVWQYSPNLVKVHPYEYFVGAGDINAGHLPKQESIVKSDPSIVPKTPGTSTSTLEPSSSTAESASNAESLNNTEASPNTEALQPEALQPDALQPETLQPEALQTEALQTEASKTE</sequence>
<dbReference type="InterPro" id="IPR039189">
    <property type="entry name" value="Fcp1"/>
</dbReference>